<feature type="compositionally biased region" description="Basic residues" evidence="5">
    <location>
        <begin position="563"/>
        <end position="576"/>
    </location>
</feature>
<dbReference type="GO" id="GO:0009102">
    <property type="term" value="P:biotin biosynthetic process"/>
    <property type="evidence" value="ECO:0007669"/>
    <property type="project" value="TreeGrafter"/>
</dbReference>
<dbReference type="PANTHER" id="PTHR13693:SF77">
    <property type="entry name" value="8-AMINO-7-OXONONANOATE SYNTHASE"/>
    <property type="match status" value="1"/>
</dbReference>
<proteinExistence type="inferred from homology"/>
<evidence type="ECO:0000313" key="7">
    <source>
        <dbReference type="EMBL" id="GAQ03662.1"/>
    </source>
</evidence>
<dbReference type="InterPro" id="IPR015421">
    <property type="entry name" value="PyrdxlP-dep_Trfase_major"/>
</dbReference>
<feature type="region of interest" description="Disordered" evidence="5">
    <location>
        <begin position="555"/>
        <end position="592"/>
    </location>
</feature>
<dbReference type="EMBL" id="BCLY01000001">
    <property type="protein sequence ID" value="GAQ03662.1"/>
    <property type="molecule type" value="Genomic_DNA"/>
</dbReference>
<evidence type="ECO:0000256" key="2">
    <source>
        <dbReference type="ARBA" id="ARBA00010008"/>
    </source>
</evidence>
<dbReference type="Gene3D" id="3.40.640.10">
    <property type="entry name" value="Type I PLP-dependent aspartate aminotransferase-like (Major domain)"/>
    <property type="match status" value="1"/>
</dbReference>
<feature type="domain" description="Aminotransferase class I/classII large" evidence="6">
    <location>
        <begin position="37"/>
        <end position="398"/>
    </location>
</feature>
<dbReference type="InterPro" id="IPR004839">
    <property type="entry name" value="Aminotransferase_I/II_large"/>
</dbReference>
<evidence type="ECO:0000256" key="4">
    <source>
        <dbReference type="ARBA" id="ARBA00022898"/>
    </source>
</evidence>
<evidence type="ECO:0000313" key="8">
    <source>
        <dbReference type="Proteomes" id="UP000051487"/>
    </source>
</evidence>
<dbReference type="GO" id="GO:0030170">
    <property type="term" value="F:pyridoxal phosphate binding"/>
    <property type="evidence" value="ECO:0007669"/>
    <property type="project" value="InterPro"/>
</dbReference>
<dbReference type="SUPFAM" id="SSF53383">
    <property type="entry name" value="PLP-dependent transferases"/>
    <property type="match status" value="1"/>
</dbReference>
<dbReference type="Pfam" id="PF00155">
    <property type="entry name" value="Aminotran_1_2"/>
    <property type="match status" value="1"/>
</dbReference>
<accession>A0AAN4T7E7</accession>
<dbReference type="Proteomes" id="UP000051487">
    <property type="component" value="Unassembled WGS sequence"/>
</dbReference>
<feature type="compositionally biased region" description="Pro residues" evidence="5">
    <location>
        <begin position="440"/>
        <end position="450"/>
    </location>
</feature>
<keyword evidence="3" id="KW-0808">Transferase</keyword>
<dbReference type="PANTHER" id="PTHR13693">
    <property type="entry name" value="CLASS II AMINOTRANSFERASE/8-AMINO-7-OXONONANOATE SYNTHASE"/>
    <property type="match status" value="1"/>
</dbReference>
<protein>
    <submittedName>
        <fullName evidence="7">8-amino-7-oxononanoate synthase</fullName>
    </submittedName>
</protein>
<gene>
    <name evidence="7" type="ORF">ALT_0983</name>
</gene>
<evidence type="ECO:0000256" key="5">
    <source>
        <dbReference type="SAM" id="MobiDB-lite"/>
    </source>
</evidence>
<dbReference type="AlphaFoldDB" id="A0AAN4T7E7"/>
<comment type="cofactor">
    <cofactor evidence="1">
        <name>pyridoxal 5'-phosphate</name>
        <dbReference type="ChEBI" id="CHEBI:597326"/>
    </cofactor>
</comment>
<feature type="region of interest" description="Disordered" evidence="5">
    <location>
        <begin position="437"/>
        <end position="467"/>
    </location>
</feature>
<dbReference type="Gene3D" id="3.90.1150.10">
    <property type="entry name" value="Aspartate Aminotransferase, domain 1"/>
    <property type="match status" value="1"/>
</dbReference>
<evidence type="ECO:0000256" key="1">
    <source>
        <dbReference type="ARBA" id="ARBA00001933"/>
    </source>
</evidence>
<dbReference type="InterPro" id="IPR050087">
    <property type="entry name" value="AON_synthase_class-II"/>
</dbReference>
<evidence type="ECO:0000259" key="6">
    <source>
        <dbReference type="Pfam" id="PF00155"/>
    </source>
</evidence>
<dbReference type="GO" id="GO:0016740">
    <property type="term" value="F:transferase activity"/>
    <property type="evidence" value="ECO:0007669"/>
    <property type="project" value="UniProtKB-KW"/>
</dbReference>
<dbReference type="InterPro" id="IPR015424">
    <property type="entry name" value="PyrdxlP-dep_Trfase"/>
</dbReference>
<evidence type="ECO:0000256" key="3">
    <source>
        <dbReference type="ARBA" id="ARBA00022679"/>
    </source>
</evidence>
<name>A0AAN4T7E7_ASPLE</name>
<reference evidence="7 8" key="1">
    <citation type="submission" date="2015-11" db="EMBL/GenBank/DDBJ databases">
        <title>Aspergillus lentulus strain IFM 54703T.</title>
        <authorList>
            <person name="Kusuya Y."/>
            <person name="Sakai K."/>
            <person name="Kamei K."/>
            <person name="Takahashi H."/>
            <person name="Yaguchi T."/>
        </authorList>
    </citation>
    <scope>NUCLEOTIDE SEQUENCE [LARGE SCALE GENOMIC DNA]</scope>
    <source>
        <strain evidence="7 8">IFM 54703</strain>
    </source>
</reference>
<sequence length="592" mass="65483">MDSSPPMSLRESLRQALLRREAKSSRRRLTVLPQSSVDFSSNDFLSLSTSPVFRDRFLDLIQQAPPLYPFASGGSRLLDGNSTYAEELENFIADFHSAPSGLLFNSGFDANVGVFSCIPQPGDLIVYDELVHASAREGMRLSRAGKRVPFSHSSPSSLDEVLQSHIAADPLIQTGSRNVFIAIESIYSMDGDVAPIQDFIRVVDRLLPRGNGYFIVDEAHATGVFGPRGAGVIQGLGVEKRMFIRVHTFGKALASHGAIVLCCPDTRDYLINYARSLIYTTAMGFPFLASIRAAYELLAEGETEQHQTKLQQLVAYFRDRLAELDAWDPAAFQVDHFPTSPIFSVRSRFPRQLAAACQQKGFVVRAIMAPTVPAGRERVRVCLHAGNTVEEIDGLVDTFKSCSSCYKPTCPGAESCQTLYEISDLVVAYAQQSEMISPPVNAPTPAPPTQIPTEQAPADASDSDNDGKINWKKKLAIEATECVFRGVHLSAPPFPFRQRWDVRARHEIGERKNRGRKRKRREYEEYDDEEYKYFDNEDFQRMYESIAATLATVAAAHTSAQPTKRRKKAMKKKKQGRVGNDVAGPGAAGSSA</sequence>
<dbReference type="InterPro" id="IPR015422">
    <property type="entry name" value="PyrdxlP-dep_Trfase_small"/>
</dbReference>
<comment type="similarity">
    <text evidence="2">Belongs to the class-II pyridoxal-phosphate-dependent aminotransferase family. BioF subfamily.</text>
</comment>
<organism evidence="7 8">
    <name type="scientific">Aspergillus lentulus</name>
    <dbReference type="NCBI Taxonomy" id="293939"/>
    <lineage>
        <taxon>Eukaryota</taxon>
        <taxon>Fungi</taxon>
        <taxon>Dikarya</taxon>
        <taxon>Ascomycota</taxon>
        <taxon>Pezizomycotina</taxon>
        <taxon>Eurotiomycetes</taxon>
        <taxon>Eurotiomycetidae</taxon>
        <taxon>Eurotiales</taxon>
        <taxon>Aspergillaceae</taxon>
        <taxon>Aspergillus</taxon>
        <taxon>Aspergillus subgen. Fumigati</taxon>
    </lineage>
</organism>
<comment type="caution">
    <text evidence="7">The sequence shown here is derived from an EMBL/GenBank/DDBJ whole genome shotgun (WGS) entry which is preliminary data.</text>
</comment>
<keyword evidence="4" id="KW-0663">Pyridoxal phosphate</keyword>